<feature type="signal peptide" evidence="2">
    <location>
        <begin position="1"/>
        <end position="21"/>
    </location>
</feature>
<dbReference type="Gene3D" id="1.25.40.10">
    <property type="entry name" value="Tetratricopeptide repeat domain"/>
    <property type="match status" value="2"/>
</dbReference>
<evidence type="ECO:0000313" key="4">
    <source>
        <dbReference type="Proteomes" id="UP000006008"/>
    </source>
</evidence>
<dbReference type="eggNOG" id="COG0457">
    <property type="taxonomic scope" value="Bacteria"/>
</dbReference>
<dbReference type="PROSITE" id="PS50293">
    <property type="entry name" value="TPR_REGION"/>
    <property type="match status" value="1"/>
</dbReference>
<keyword evidence="1" id="KW-0802">TPR repeat</keyword>
<dbReference type="InterPro" id="IPR019734">
    <property type="entry name" value="TPR_rpt"/>
</dbReference>
<dbReference type="EMBL" id="ADLD01000004">
    <property type="protein sequence ID" value="EHB93225.1"/>
    <property type="molecule type" value="Genomic_DNA"/>
</dbReference>
<sequence length="436" mass="47488">MKRLLVLVSVAVLGAAGTAFGQAGVNESSLLQKVDKAEAATKDPKKSGKAATWIALGEANYEATTAPTSKLFKGMDEPTMNLVLGRRDLTSETVNDMELGKASYDYLDVYLKDGIVVFWKEKKTINDGGLEKSLAAYLKAYDLDKGNASTLKKVQEGVTTLYNAYKQVGDNNYTQRSMPAAAAAFGKAYDLTKGGIIDVQDTTSGFNAGLIYAIIGDYADGEKYLSAALDDGLYKGGDTYYYLNICQTGEGKNAEAKETLMEGIKAFPMNTKLVEGLLSVYAATGEDPNTIIPIVEEAIQKDPKNPELYAGLGRVYDKLGQADKSIEAFNHALSLAPEDFGTNFNIGLMLIKQGDAANNILKDKPFTSKKAFDEDLAKVNNMYSKALAPLEKAHSLNPKDVSTVELLKNLYFRLRDESPANMDNYKKYNELLQSMQ</sequence>
<dbReference type="SUPFAM" id="SSF48452">
    <property type="entry name" value="TPR-like"/>
    <property type="match status" value="2"/>
</dbReference>
<dbReference type="SMART" id="SM00028">
    <property type="entry name" value="TPR"/>
    <property type="match status" value="2"/>
</dbReference>
<feature type="chain" id="PRO_5003477855" evidence="2">
    <location>
        <begin position="22"/>
        <end position="436"/>
    </location>
</feature>
<keyword evidence="4" id="KW-1185">Reference proteome</keyword>
<dbReference type="InterPro" id="IPR011990">
    <property type="entry name" value="TPR-like_helical_dom_sf"/>
</dbReference>
<dbReference type="STRING" id="742725.HMPREF9450_00491"/>
<accession>G5H6D1</accession>
<gene>
    <name evidence="3" type="ORF">HMPREF9450_00491</name>
</gene>
<dbReference type="GeneID" id="92816910"/>
<proteinExistence type="predicted"/>
<dbReference type="PROSITE" id="PS50005">
    <property type="entry name" value="TPR"/>
    <property type="match status" value="1"/>
</dbReference>
<feature type="repeat" description="TPR" evidence="1">
    <location>
        <begin position="306"/>
        <end position="339"/>
    </location>
</feature>
<evidence type="ECO:0000256" key="1">
    <source>
        <dbReference type="PROSITE-ProRule" id="PRU00339"/>
    </source>
</evidence>
<dbReference type="Pfam" id="PF14559">
    <property type="entry name" value="TPR_19"/>
    <property type="match status" value="1"/>
</dbReference>
<dbReference type="Proteomes" id="UP000006008">
    <property type="component" value="Unassembled WGS sequence"/>
</dbReference>
<name>G5H6D1_9BACT</name>
<comment type="caution">
    <text evidence="3">The sequence shown here is derived from an EMBL/GenBank/DDBJ whole genome shotgun (WGS) entry which is preliminary data.</text>
</comment>
<reference evidence="3 4" key="1">
    <citation type="submission" date="2011-08" db="EMBL/GenBank/DDBJ databases">
        <title>The Genome Sequence of Alistipes indistinctus YIT 12060.</title>
        <authorList>
            <consortium name="The Broad Institute Genome Sequencing Platform"/>
            <person name="Earl A."/>
            <person name="Ward D."/>
            <person name="Feldgarden M."/>
            <person name="Gevers D."/>
            <person name="Morotomi M."/>
            <person name="Young S.K."/>
            <person name="Zeng Q."/>
            <person name="Gargeya S."/>
            <person name="Fitzgerald M."/>
            <person name="Haas B."/>
            <person name="Abouelleil A."/>
            <person name="Alvarado L."/>
            <person name="Arachchi H.M."/>
            <person name="Berlin A."/>
            <person name="Brown A."/>
            <person name="Chapman S.B."/>
            <person name="Chen Z."/>
            <person name="Dunbar C."/>
            <person name="Freedman E."/>
            <person name="Gearin G."/>
            <person name="Gellesch M."/>
            <person name="Goldberg J."/>
            <person name="Griggs A."/>
            <person name="Gujja S."/>
            <person name="Heiman D."/>
            <person name="Howarth C."/>
            <person name="Larson L."/>
            <person name="Lui A."/>
            <person name="MacDonald P.J.P."/>
            <person name="Montmayeur A."/>
            <person name="Murphy C."/>
            <person name="Neiman D."/>
            <person name="Pearson M."/>
            <person name="Priest M."/>
            <person name="Roberts A."/>
            <person name="Saif S."/>
            <person name="Shea T."/>
            <person name="Shenoy N."/>
            <person name="Sisk P."/>
            <person name="Stolte C."/>
            <person name="Sykes S."/>
            <person name="Wortman J."/>
            <person name="Nusbaum C."/>
            <person name="Birren B."/>
        </authorList>
    </citation>
    <scope>NUCLEOTIDE SEQUENCE [LARGE SCALE GENOMIC DNA]</scope>
    <source>
        <strain evidence="3 4">YIT 12060</strain>
    </source>
</reference>
<protein>
    <submittedName>
        <fullName evidence="3">Uncharacterized protein</fullName>
    </submittedName>
</protein>
<evidence type="ECO:0000256" key="2">
    <source>
        <dbReference type="SAM" id="SignalP"/>
    </source>
</evidence>
<evidence type="ECO:0000313" key="3">
    <source>
        <dbReference type="EMBL" id="EHB93225.1"/>
    </source>
</evidence>
<dbReference type="PATRIC" id="fig|742725.3.peg.537"/>
<dbReference type="PANTHER" id="PTHR12558:SF13">
    <property type="entry name" value="CELL DIVISION CYCLE PROTEIN 27 HOMOLOG"/>
    <property type="match status" value="1"/>
</dbReference>
<dbReference type="AlphaFoldDB" id="G5H6D1"/>
<keyword evidence="2" id="KW-0732">Signal</keyword>
<organism evidence="3 4">
    <name type="scientific">Alistipes indistinctus YIT 12060</name>
    <dbReference type="NCBI Taxonomy" id="742725"/>
    <lineage>
        <taxon>Bacteria</taxon>
        <taxon>Pseudomonadati</taxon>
        <taxon>Bacteroidota</taxon>
        <taxon>Bacteroidia</taxon>
        <taxon>Bacteroidales</taxon>
        <taxon>Rikenellaceae</taxon>
        <taxon>Alistipes</taxon>
    </lineage>
</organism>
<dbReference type="PANTHER" id="PTHR12558">
    <property type="entry name" value="CELL DIVISION CYCLE 16,23,27"/>
    <property type="match status" value="1"/>
</dbReference>
<dbReference type="HOGENOM" id="CLU_610647_0_0_10"/>
<dbReference type="RefSeq" id="WP_009133297.1">
    <property type="nucleotide sequence ID" value="NZ_CP102250.1"/>
</dbReference>